<keyword evidence="2" id="KW-1185">Reference proteome</keyword>
<reference evidence="1" key="1">
    <citation type="submission" date="2021-08" db="EMBL/GenBank/DDBJ databases">
        <title>Novel anaerobic bacterium isolated from sea squirt in East Sea, Republic of Korea.</title>
        <authorList>
            <person name="Nguyen T.H."/>
            <person name="Li Z."/>
            <person name="Lee Y.-J."/>
            <person name="Ko J."/>
            <person name="Kim S.-G."/>
        </authorList>
    </citation>
    <scope>NUCLEOTIDE SEQUENCE</scope>
    <source>
        <strain evidence="1">KCTC 25031</strain>
    </source>
</reference>
<evidence type="ECO:0000313" key="2">
    <source>
        <dbReference type="Proteomes" id="UP000826212"/>
    </source>
</evidence>
<dbReference type="Proteomes" id="UP000826212">
    <property type="component" value="Chromosome"/>
</dbReference>
<accession>A0AC61NQ57</accession>
<keyword evidence="1" id="KW-0540">Nuclease</keyword>
<keyword evidence="1" id="KW-0378">Hydrolase</keyword>
<name>A0AC61NQ57_9BACT</name>
<sequence length="225" mass="25633">MRPVNKGDAPKAYTDYGKARHDLANIIGYYCSYCEMKVYNSIEVEHILPKNQGGAPLNWSNFLLSCKYCNTIKSDHNQNLSDYLWPDLDNTDLAFIYSESDTIEPNANCSAQIQTLAQNCIDLMGLNRYPGGPNQPTFADTRWRSRKEAWDLAHESYNDWMEAPINAMARSIAKISLNGHYSIWMEVFKNEPVVIGEIDNLYRKKGLFKKYNANGTRTVRAGANI</sequence>
<proteinExistence type="predicted"/>
<organism evidence="1 2">
    <name type="scientific">Halosquirtibacter laminarini</name>
    <dbReference type="NCBI Taxonomy" id="3374600"/>
    <lineage>
        <taxon>Bacteria</taxon>
        <taxon>Pseudomonadati</taxon>
        <taxon>Bacteroidota</taxon>
        <taxon>Bacteroidia</taxon>
        <taxon>Marinilabiliales</taxon>
        <taxon>Prolixibacteraceae</taxon>
        <taxon>Halosquirtibacter</taxon>
    </lineage>
</organism>
<protein>
    <submittedName>
        <fullName evidence="1">HNH endonuclease</fullName>
    </submittedName>
</protein>
<keyword evidence="1" id="KW-0255">Endonuclease</keyword>
<dbReference type="EMBL" id="CP081303">
    <property type="protein sequence ID" value="QZE15889.1"/>
    <property type="molecule type" value="Genomic_DNA"/>
</dbReference>
<gene>
    <name evidence="1" type="ORF">K4L44_08670</name>
</gene>
<evidence type="ECO:0000313" key="1">
    <source>
        <dbReference type="EMBL" id="QZE15889.1"/>
    </source>
</evidence>